<organism evidence="2 3">
    <name type="scientific">Macrolepiota fuliginosa MF-IS2</name>
    <dbReference type="NCBI Taxonomy" id="1400762"/>
    <lineage>
        <taxon>Eukaryota</taxon>
        <taxon>Fungi</taxon>
        <taxon>Dikarya</taxon>
        <taxon>Basidiomycota</taxon>
        <taxon>Agaricomycotina</taxon>
        <taxon>Agaricomycetes</taxon>
        <taxon>Agaricomycetidae</taxon>
        <taxon>Agaricales</taxon>
        <taxon>Agaricineae</taxon>
        <taxon>Agaricaceae</taxon>
        <taxon>Macrolepiota</taxon>
    </lineage>
</organism>
<feature type="region of interest" description="Disordered" evidence="1">
    <location>
        <begin position="175"/>
        <end position="224"/>
    </location>
</feature>
<evidence type="ECO:0000256" key="1">
    <source>
        <dbReference type="SAM" id="MobiDB-lite"/>
    </source>
</evidence>
<comment type="caution">
    <text evidence="2">The sequence shown here is derived from an EMBL/GenBank/DDBJ whole genome shotgun (WGS) entry which is preliminary data.</text>
</comment>
<dbReference type="AlphaFoldDB" id="A0A9P5XD22"/>
<dbReference type="EMBL" id="MU151174">
    <property type="protein sequence ID" value="KAF9448079.1"/>
    <property type="molecule type" value="Genomic_DNA"/>
</dbReference>
<keyword evidence="3" id="KW-1185">Reference proteome</keyword>
<name>A0A9P5XD22_9AGAR</name>
<proteinExistence type="predicted"/>
<dbReference type="OrthoDB" id="3365519at2759"/>
<reference evidence="2" key="1">
    <citation type="submission" date="2020-11" db="EMBL/GenBank/DDBJ databases">
        <authorList>
            <consortium name="DOE Joint Genome Institute"/>
            <person name="Ahrendt S."/>
            <person name="Riley R."/>
            <person name="Andreopoulos W."/>
            <person name="Labutti K."/>
            <person name="Pangilinan J."/>
            <person name="Ruiz-Duenas F.J."/>
            <person name="Barrasa J.M."/>
            <person name="Sanchez-Garcia M."/>
            <person name="Camarero S."/>
            <person name="Miyauchi S."/>
            <person name="Serrano A."/>
            <person name="Linde D."/>
            <person name="Babiker R."/>
            <person name="Drula E."/>
            <person name="Ayuso-Fernandez I."/>
            <person name="Pacheco R."/>
            <person name="Padilla G."/>
            <person name="Ferreira P."/>
            <person name="Barriuso J."/>
            <person name="Kellner H."/>
            <person name="Castanera R."/>
            <person name="Alfaro M."/>
            <person name="Ramirez L."/>
            <person name="Pisabarro A.G."/>
            <person name="Kuo A."/>
            <person name="Tritt A."/>
            <person name="Lipzen A."/>
            <person name="He G."/>
            <person name="Yan M."/>
            <person name="Ng V."/>
            <person name="Cullen D."/>
            <person name="Martin F."/>
            <person name="Rosso M.-N."/>
            <person name="Henrissat B."/>
            <person name="Hibbett D."/>
            <person name="Martinez A.T."/>
            <person name="Grigoriev I.V."/>
        </authorList>
    </citation>
    <scope>NUCLEOTIDE SEQUENCE</scope>
    <source>
        <strain evidence="2">MF-IS2</strain>
    </source>
</reference>
<feature type="compositionally biased region" description="Low complexity" evidence="1">
    <location>
        <begin position="186"/>
        <end position="224"/>
    </location>
</feature>
<dbReference type="Proteomes" id="UP000807342">
    <property type="component" value="Unassembled WGS sequence"/>
</dbReference>
<gene>
    <name evidence="2" type="ORF">P691DRAFT_670166</name>
</gene>
<accession>A0A9P5XD22</accession>
<evidence type="ECO:0000313" key="2">
    <source>
        <dbReference type="EMBL" id="KAF9448079.1"/>
    </source>
</evidence>
<protein>
    <submittedName>
        <fullName evidence="2">Uncharacterized protein</fullName>
    </submittedName>
</protein>
<evidence type="ECO:0000313" key="3">
    <source>
        <dbReference type="Proteomes" id="UP000807342"/>
    </source>
</evidence>
<sequence length="507" mass="57388">MLARAAEREKHRVTKDGPFSLADFVSDPEYLKMFLEYLSFYDWCVLASVSRVIRVVMVQKREAREEILERYLRTVGYERWMWEGVEPLSLSLQDLSDYMRGVSTPTHEYARISGLYVQSLSIHPDSRDPSMLDTVRALMASTRAYTRVMLRLRAQAEKELAVYNANLKKNNISLNGYASPVRSAGPTSRTSSRAPSPTYSSFSHSHSQHHLPQPSSQQHSPQIPHVVPQQQGITFRSPLFRMRRAPLLRVFVPSPEGDWLSDKSVLECEAECRRAGVTNLLRMGDVVWDIAVGDEGNVGRLVWDGSYLIDLDYTYSPTGELPKYMPALAFPPSYFHRVIRPSPTSNNPIMHIDLSLWGEEIAANLQLLQDRVRTETPQGAYHNVVRWVHRSSFVIRPPSRHSSVRVTGGNNGKMPVMGRIPIPGADNLFVDPGWYGTIVVETEGTNESLADLQDRCGPGAFPPRVRGAHAPVTQAQVENRKVFRILREKSRPGEIWIKCVSVKERLL</sequence>